<dbReference type="InterPro" id="IPR011051">
    <property type="entry name" value="RmlC_Cupin_sf"/>
</dbReference>
<dbReference type="InterPro" id="IPR014710">
    <property type="entry name" value="RmlC-like_jellyroll"/>
</dbReference>
<evidence type="ECO:0000313" key="3">
    <source>
        <dbReference type="Proteomes" id="UP000469185"/>
    </source>
</evidence>
<dbReference type="SUPFAM" id="SSF51182">
    <property type="entry name" value="RmlC-like cupins"/>
    <property type="match status" value="1"/>
</dbReference>
<dbReference type="CDD" id="cd06990">
    <property type="entry name" value="cupin_DUF861"/>
    <property type="match status" value="1"/>
</dbReference>
<dbReference type="Proteomes" id="UP000469185">
    <property type="component" value="Unassembled WGS sequence"/>
</dbReference>
<dbReference type="Gene3D" id="2.60.120.10">
    <property type="entry name" value="Jelly Rolls"/>
    <property type="match status" value="1"/>
</dbReference>
<organism evidence="2 3">
    <name type="scientific">Phytoactinopolyspora alkaliphila</name>
    <dbReference type="NCBI Taxonomy" id="1783498"/>
    <lineage>
        <taxon>Bacteria</taxon>
        <taxon>Bacillati</taxon>
        <taxon>Actinomycetota</taxon>
        <taxon>Actinomycetes</taxon>
        <taxon>Jiangellales</taxon>
        <taxon>Jiangellaceae</taxon>
        <taxon>Phytoactinopolyspora</taxon>
    </lineage>
</organism>
<keyword evidence="3" id="KW-1185">Reference proteome</keyword>
<accession>A0A6N9YSG8</accession>
<reference evidence="2 3" key="1">
    <citation type="submission" date="2020-02" db="EMBL/GenBank/DDBJ databases">
        <authorList>
            <person name="Li X.-J."/>
            <person name="Feng X.-M."/>
        </authorList>
    </citation>
    <scope>NUCLEOTIDE SEQUENCE [LARGE SCALE GENOMIC DNA]</scope>
    <source>
        <strain evidence="2 3">CGMCC 4.7225</strain>
    </source>
</reference>
<proteinExistence type="predicted"/>
<feature type="region of interest" description="Disordered" evidence="1">
    <location>
        <begin position="1"/>
        <end position="21"/>
    </location>
</feature>
<sequence length="118" mass="12864">MANLERKSFDQPDESRTPEKTKVDVIRLGGTSVARITFQPGWRWDECIKPVAGTDSCEARHVGALISGQLHVVHDDGSEADLGPGEAYVIEPGHNAWVVGDQEAVGLEFESAESYARD</sequence>
<evidence type="ECO:0000256" key="1">
    <source>
        <dbReference type="SAM" id="MobiDB-lite"/>
    </source>
</evidence>
<name>A0A6N9YSG8_9ACTN</name>
<dbReference type="AlphaFoldDB" id="A0A6N9YSG8"/>
<gene>
    <name evidence="2" type="ORF">G1H11_22055</name>
</gene>
<protein>
    <submittedName>
        <fullName evidence="2">Cupin</fullName>
    </submittedName>
</protein>
<evidence type="ECO:0000313" key="2">
    <source>
        <dbReference type="EMBL" id="NED97986.1"/>
    </source>
</evidence>
<dbReference type="EMBL" id="JAAGOB010000015">
    <property type="protein sequence ID" value="NED97986.1"/>
    <property type="molecule type" value="Genomic_DNA"/>
</dbReference>
<comment type="caution">
    <text evidence="2">The sequence shown here is derived from an EMBL/GenBank/DDBJ whole genome shotgun (WGS) entry which is preliminary data.</text>
</comment>